<organism evidence="11 12">
    <name type="scientific">Nocardioides mesophilus</name>
    <dbReference type="NCBI Taxonomy" id="433659"/>
    <lineage>
        <taxon>Bacteria</taxon>
        <taxon>Bacillati</taxon>
        <taxon>Actinomycetota</taxon>
        <taxon>Actinomycetes</taxon>
        <taxon>Propionibacteriales</taxon>
        <taxon>Nocardioidaceae</taxon>
        <taxon>Nocardioides</taxon>
    </lineage>
</organism>
<dbReference type="GO" id="GO:0005886">
    <property type="term" value="C:plasma membrane"/>
    <property type="evidence" value="ECO:0007669"/>
    <property type="project" value="UniProtKB-SubCell"/>
</dbReference>
<keyword evidence="3 10" id="KW-0812">Transmembrane</keyword>
<keyword evidence="2 10" id="KW-1003">Cell membrane</keyword>
<dbReference type="KEGG" id="nmes:H9L09_07110"/>
<dbReference type="GO" id="GO:0046872">
    <property type="term" value="F:metal ion binding"/>
    <property type="evidence" value="ECO:0007669"/>
    <property type="project" value="UniProtKB-KW"/>
</dbReference>
<keyword evidence="10" id="KW-0813">Transport</keyword>
<comment type="subcellular location">
    <subcellularLocation>
        <location evidence="1 10">Cell membrane</location>
        <topology evidence="1 10">Multi-pass membrane protein</topology>
    </subcellularLocation>
</comment>
<name>A0A7G9REV8_9ACTN</name>
<gene>
    <name evidence="10" type="primary">fluC</name>
    <name evidence="10" type="synonym">crcB</name>
    <name evidence="11" type="ORF">H9L09_07110</name>
</gene>
<dbReference type="GO" id="GO:0140114">
    <property type="term" value="P:cellular detoxification of fluoride"/>
    <property type="evidence" value="ECO:0007669"/>
    <property type="project" value="UniProtKB-UniRule"/>
</dbReference>
<evidence type="ECO:0000256" key="1">
    <source>
        <dbReference type="ARBA" id="ARBA00004651"/>
    </source>
</evidence>
<evidence type="ECO:0000256" key="9">
    <source>
        <dbReference type="ARBA" id="ARBA00049940"/>
    </source>
</evidence>
<keyword evidence="4 10" id="KW-1133">Transmembrane helix</keyword>
<comment type="function">
    <text evidence="9 10">Fluoride-specific ion channel. Important for reducing fluoride concentration in the cell, thus reducing its toxicity.</text>
</comment>
<sequence length="139" mass="14238">MTRPPLPAALAVVALGGAAGACIRALLLQAWPIDASGFPWATFAINVSGSFLLALLPALPAVRRRPLLPPLLGTGVLGGYTTLSTWSEQTRGLLAAGDTAVAGAYVFGTLAAALLAVVGADRLSTLAQRVRFDEEEGDL</sequence>
<evidence type="ECO:0000256" key="5">
    <source>
        <dbReference type="ARBA" id="ARBA00023136"/>
    </source>
</evidence>
<dbReference type="PANTHER" id="PTHR28259">
    <property type="entry name" value="FLUORIDE EXPORT PROTEIN 1-RELATED"/>
    <property type="match status" value="1"/>
</dbReference>
<accession>A0A7G9REV8</accession>
<keyword evidence="12" id="KW-1185">Reference proteome</keyword>
<evidence type="ECO:0000256" key="6">
    <source>
        <dbReference type="ARBA" id="ARBA00023303"/>
    </source>
</evidence>
<feature type="transmembrane region" description="Helical" evidence="10">
    <location>
        <begin position="68"/>
        <end position="87"/>
    </location>
</feature>
<evidence type="ECO:0000256" key="10">
    <source>
        <dbReference type="HAMAP-Rule" id="MF_00454"/>
    </source>
</evidence>
<proteinExistence type="inferred from homology"/>
<dbReference type="EMBL" id="CP060713">
    <property type="protein sequence ID" value="QNN54133.1"/>
    <property type="molecule type" value="Genomic_DNA"/>
</dbReference>
<dbReference type="Proteomes" id="UP000515947">
    <property type="component" value="Chromosome"/>
</dbReference>
<dbReference type="RefSeq" id="WP_187579973.1">
    <property type="nucleotide sequence ID" value="NZ_CP060713.1"/>
</dbReference>
<feature type="binding site" evidence="10">
    <location>
        <position position="81"/>
    </location>
    <ligand>
        <name>Na(+)</name>
        <dbReference type="ChEBI" id="CHEBI:29101"/>
        <note>structural</note>
    </ligand>
</feature>
<feature type="transmembrane region" description="Helical" evidence="10">
    <location>
        <begin position="99"/>
        <end position="120"/>
    </location>
</feature>
<protein>
    <recommendedName>
        <fullName evidence="10">Fluoride-specific ion channel FluC</fullName>
    </recommendedName>
</protein>
<comment type="catalytic activity">
    <reaction evidence="8">
        <text>fluoride(in) = fluoride(out)</text>
        <dbReference type="Rhea" id="RHEA:76159"/>
        <dbReference type="ChEBI" id="CHEBI:17051"/>
    </reaction>
    <physiologicalReaction direction="left-to-right" evidence="8">
        <dbReference type="Rhea" id="RHEA:76160"/>
    </physiologicalReaction>
</comment>
<evidence type="ECO:0000256" key="3">
    <source>
        <dbReference type="ARBA" id="ARBA00022692"/>
    </source>
</evidence>
<comment type="similarity">
    <text evidence="7 10">Belongs to the fluoride channel Fluc/FEX (TC 1.A.43) family.</text>
</comment>
<reference evidence="11 12" key="1">
    <citation type="submission" date="2020-08" db="EMBL/GenBank/DDBJ databases">
        <title>Genome sequence of Nocardioides mesophilus KACC 16243T.</title>
        <authorList>
            <person name="Hyun D.-W."/>
            <person name="Bae J.-W."/>
        </authorList>
    </citation>
    <scope>NUCLEOTIDE SEQUENCE [LARGE SCALE GENOMIC DNA]</scope>
    <source>
        <strain evidence="11 12">KACC 16243</strain>
    </source>
</reference>
<comment type="activity regulation">
    <text evidence="10">Na(+) is not transported, but it plays an essential structural role and its presence is essential for fluoride channel function.</text>
</comment>
<evidence type="ECO:0000256" key="8">
    <source>
        <dbReference type="ARBA" id="ARBA00035585"/>
    </source>
</evidence>
<dbReference type="AlphaFoldDB" id="A0A7G9REV8"/>
<evidence type="ECO:0000256" key="2">
    <source>
        <dbReference type="ARBA" id="ARBA00022475"/>
    </source>
</evidence>
<dbReference type="HAMAP" id="MF_00454">
    <property type="entry name" value="FluC"/>
    <property type="match status" value="1"/>
</dbReference>
<keyword evidence="10" id="KW-0479">Metal-binding</keyword>
<keyword evidence="5 10" id="KW-0472">Membrane</keyword>
<evidence type="ECO:0000313" key="11">
    <source>
        <dbReference type="EMBL" id="QNN54133.1"/>
    </source>
</evidence>
<dbReference type="PROSITE" id="PS51257">
    <property type="entry name" value="PROKAR_LIPOPROTEIN"/>
    <property type="match status" value="1"/>
</dbReference>
<keyword evidence="6 10" id="KW-0407">Ion channel</keyword>
<feature type="transmembrane region" description="Helical" evidence="10">
    <location>
        <begin position="37"/>
        <end position="56"/>
    </location>
</feature>
<dbReference type="InterPro" id="IPR003691">
    <property type="entry name" value="FluC"/>
</dbReference>
<feature type="binding site" evidence="10">
    <location>
        <position position="78"/>
    </location>
    <ligand>
        <name>Na(+)</name>
        <dbReference type="ChEBI" id="CHEBI:29101"/>
        <note>structural</note>
    </ligand>
</feature>
<evidence type="ECO:0000256" key="4">
    <source>
        <dbReference type="ARBA" id="ARBA00022989"/>
    </source>
</evidence>
<dbReference type="GO" id="GO:0062054">
    <property type="term" value="F:fluoride channel activity"/>
    <property type="evidence" value="ECO:0007669"/>
    <property type="project" value="UniProtKB-UniRule"/>
</dbReference>
<dbReference type="PANTHER" id="PTHR28259:SF1">
    <property type="entry name" value="FLUORIDE EXPORT PROTEIN 1-RELATED"/>
    <property type="match status" value="1"/>
</dbReference>
<keyword evidence="10" id="KW-0915">Sodium</keyword>
<keyword evidence="10" id="KW-0406">Ion transport</keyword>
<evidence type="ECO:0000256" key="7">
    <source>
        <dbReference type="ARBA" id="ARBA00035120"/>
    </source>
</evidence>
<evidence type="ECO:0000313" key="12">
    <source>
        <dbReference type="Proteomes" id="UP000515947"/>
    </source>
</evidence>
<dbReference type="Pfam" id="PF02537">
    <property type="entry name" value="CRCB"/>
    <property type="match status" value="1"/>
</dbReference>